<proteinExistence type="inferred from homology"/>
<sequence>MAEYQVKLNNNPALEGLMPLTSSASNIAEIQKCERLYVKSLSSPGSRENAEYKLARLKRLIGMPKSGVINWAKFDDEMFADLKNYLTSGQARIDYNEERKSLGLGYNKDAVGGFKQNTINGYHVLVRGILKKMTQRDLGNPKEIRAIVDKAVVTPKDVRHSERPNIARNDYNKLLVYIEKLFNSKRDIDIRDAAIMAVLLDLGLRRSELVGALVKQLTVAESGNYEIEIEGKGNKVRQQEMSKKASSLLRKWLEIRNETAKAIFYPIDKSGEHLISLDASNNQPRHLSLVSLNWILKKHTKAGGLSRTYSPHQFRYTFANNVLSAGGDAFLLQRLLGHVSPATTSIYTHRTDLKLREYKQKYGDRIWQKRIGELEGAE</sequence>
<dbReference type="Proteomes" id="UP000621390">
    <property type="component" value="Unassembled WGS sequence"/>
</dbReference>
<reference evidence="7 9" key="1">
    <citation type="submission" date="2020-09" db="EMBL/GenBank/DDBJ databases">
        <title>Draft Genomes of Bacterial Isolates from North Pond Shallow Sediments.</title>
        <authorList>
            <person name="Kiel Reese B."/>
            <person name="Mullis M."/>
            <person name="Weisend R.E."/>
        </authorList>
    </citation>
    <scope>NUCLEOTIDE SEQUENCE</scope>
    <source>
        <strain evidence="7">KJE-2</strain>
        <strain evidence="6 9">KJE-3</strain>
    </source>
</reference>
<dbReference type="Proteomes" id="UP000655994">
    <property type="component" value="Unassembled WGS sequence"/>
</dbReference>
<comment type="caution">
    <text evidence="7">The sequence shown here is derived from an EMBL/GenBank/DDBJ whole genome shotgun (WGS) entry which is preliminary data.</text>
</comment>
<comment type="similarity">
    <text evidence="1">Belongs to the 'phage' integrase family.</text>
</comment>
<accession>A0A8I1GB02</accession>
<evidence type="ECO:0000256" key="3">
    <source>
        <dbReference type="ARBA" id="ARBA00023125"/>
    </source>
</evidence>
<dbReference type="Gene3D" id="1.10.443.10">
    <property type="entry name" value="Intergrase catalytic core"/>
    <property type="match status" value="1"/>
</dbReference>
<keyword evidence="4" id="KW-0233">DNA recombination</keyword>
<dbReference type="GO" id="GO:0006310">
    <property type="term" value="P:DNA recombination"/>
    <property type="evidence" value="ECO:0007669"/>
    <property type="project" value="UniProtKB-KW"/>
</dbReference>
<feature type="domain" description="Tyr recombinase" evidence="5">
    <location>
        <begin position="161"/>
        <end position="360"/>
    </location>
</feature>
<keyword evidence="9" id="KW-1185">Reference proteome</keyword>
<dbReference type="InterPro" id="IPR002104">
    <property type="entry name" value="Integrase_catalytic"/>
</dbReference>
<dbReference type="PROSITE" id="PS51898">
    <property type="entry name" value="TYR_RECOMBINASE"/>
    <property type="match status" value="1"/>
</dbReference>
<evidence type="ECO:0000256" key="2">
    <source>
        <dbReference type="ARBA" id="ARBA00022908"/>
    </source>
</evidence>
<dbReference type="GO" id="GO:0015074">
    <property type="term" value="P:DNA integration"/>
    <property type="evidence" value="ECO:0007669"/>
    <property type="project" value="UniProtKB-KW"/>
</dbReference>
<dbReference type="GO" id="GO:0003677">
    <property type="term" value="F:DNA binding"/>
    <property type="evidence" value="ECO:0007669"/>
    <property type="project" value="UniProtKB-KW"/>
</dbReference>
<dbReference type="AlphaFoldDB" id="A0A8I1GB02"/>
<keyword evidence="3" id="KW-0238">DNA-binding</keyword>
<dbReference type="SUPFAM" id="SSF56349">
    <property type="entry name" value="DNA breaking-rejoining enzymes"/>
    <property type="match status" value="1"/>
</dbReference>
<evidence type="ECO:0000313" key="7">
    <source>
        <dbReference type="EMBL" id="MBJ7316900.1"/>
    </source>
</evidence>
<keyword evidence="2" id="KW-0229">DNA integration</keyword>
<dbReference type="InterPro" id="IPR011010">
    <property type="entry name" value="DNA_brk_join_enz"/>
</dbReference>
<dbReference type="PANTHER" id="PTHR30349:SF41">
    <property type="entry name" value="INTEGRASE_RECOMBINASE PROTEIN MJ0367-RELATED"/>
    <property type="match status" value="1"/>
</dbReference>
<dbReference type="PANTHER" id="PTHR30349">
    <property type="entry name" value="PHAGE INTEGRASE-RELATED"/>
    <property type="match status" value="1"/>
</dbReference>
<evidence type="ECO:0000256" key="1">
    <source>
        <dbReference type="ARBA" id="ARBA00008857"/>
    </source>
</evidence>
<dbReference type="InterPro" id="IPR050090">
    <property type="entry name" value="Tyrosine_recombinase_XerCD"/>
</dbReference>
<gene>
    <name evidence="6" type="ORF">JHC10_00575</name>
    <name evidence="7" type="ORF">JHC11_12965</name>
</gene>
<evidence type="ECO:0000313" key="8">
    <source>
        <dbReference type="Proteomes" id="UP000621390"/>
    </source>
</evidence>
<protein>
    <submittedName>
        <fullName evidence="7">Tyrosine-type recombinase/integrase</fullName>
    </submittedName>
</protein>
<dbReference type="Pfam" id="PF00589">
    <property type="entry name" value="Phage_integrase"/>
    <property type="match status" value="1"/>
</dbReference>
<dbReference type="InterPro" id="IPR013762">
    <property type="entry name" value="Integrase-like_cat_sf"/>
</dbReference>
<dbReference type="EMBL" id="JAEMOP010000009">
    <property type="protein sequence ID" value="MBJ7316900.1"/>
    <property type="molecule type" value="Genomic_DNA"/>
</dbReference>
<evidence type="ECO:0000259" key="5">
    <source>
        <dbReference type="PROSITE" id="PS51898"/>
    </source>
</evidence>
<evidence type="ECO:0000313" key="9">
    <source>
        <dbReference type="Proteomes" id="UP000655994"/>
    </source>
</evidence>
<evidence type="ECO:0000313" key="6">
    <source>
        <dbReference type="EMBL" id="MBJ7265426.1"/>
    </source>
</evidence>
<dbReference type="EMBL" id="JAEMOS010000002">
    <property type="protein sequence ID" value="MBJ7265426.1"/>
    <property type="molecule type" value="Genomic_DNA"/>
</dbReference>
<name>A0A8I1GB02_9GAMM</name>
<organism evidence="7 8">
    <name type="scientific">Idiomarina abyssalis</name>
    <dbReference type="NCBI Taxonomy" id="86102"/>
    <lineage>
        <taxon>Bacteria</taxon>
        <taxon>Pseudomonadati</taxon>
        <taxon>Pseudomonadota</taxon>
        <taxon>Gammaproteobacteria</taxon>
        <taxon>Alteromonadales</taxon>
        <taxon>Idiomarinaceae</taxon>
        <taxon>Idiomarina</taxon>
    </lineage>
</organism>
<evidence type="ECO:0000256" key="4">
    <source>
        <dbReference type="ARBA" id="ARBA00023172"/>
    </source>
</evidence>
<dbReference type="RefSeq" id="WP_199493171.1">
    <property type="nucleotide sequence ID" value="NZ_JAEMOP010000009.1"/>
</dbReference>